<sequence length="68" mass="7568">MAIIVNIDVMLAKRKMSVTELTERVGITMANLSILKNGKAKAIRLSTFDAICKALECQPGDILEYRKE</sequence>
<organism evidence="2 3">
    <name type="scientific">Paenibacillus odorifer</name>
    <dbReference type="NCBI Taxonomy" id="189426"/>
    <lineage>
        <taxon>Bacteria</taxon>
        <taxon>Bacillati</taxon>
        <taxon>Bacillota</taxon>
        <taxon>Bacilli</taxon>
        <taxon>Bacillales</taxon>
        <taxon>Paenibacillaceae</taxon>
        <taxon>Paenibacillus</taxon>
    </lineage>
</organism>
<dbReference type="PANTHER" id="PTHR37301:SF1">
    <property type="entry name" value="DNA-BINDING PROTEIN"/>
    <property type="match status" value="1"/>
</dbReference>
<evidence type="ECO:0000259" key="1">
    <source>
        <dbReference type="PROSITE" id="PS50943"/>
    </source>
</evidence>
<dbReference type="SUPFAM" id="SSF47413">
    <property type="entry name" value="lambda repressor-like DNA-binding domains"/>
    <property type="match status" value="1"/>
</dbReference>
<dbReference type="SMART" id="SM00530">
    <property type="entry name" value="HTH_XRE"/>
    <property type="match status" value="1"/>
</dbReference>
<dbReference type="Pfam" id="PF13443">
    <property type="entry name" value="HTH_26"/>
    <property type="match status" value="1"/>
</dbReference>
<dbReference type="InterPro" id="IPR001387">
    <property type="entry name" value="Cro/C1-type_HTH"/>
</dbReference>
<accession>A0A1R0Y482</accession>
<evidence type="ECO:0000313" key="2">
    <source>
        <dbReference type="EMBL" id="OMD42165.1"/>
    </source>
</evidence>
<evidence type="ECO:0000313" key="3">
    <source>
        <dbReference type="Proteomes" id="UP000187439"/>
    </source>
</evidence>
<dbReference type="GO" id="GO:0003677">
    <property type="term" value="F:DNA binding"/>
    <property type="evidence" value="ECO:0007669"/>
    <property type="project" value="InterPro"/>
</dbReference>
<dbReference type="PROSITE" id="PS50943">
    <property type="entry name" value="HTH_CROC1"/>
    <property type="match status" value="1"/>
</dbReference>
<dbReference type="OrthoDB" id="9805309at2"/>
<dbReference type="InterPro" id="IPR010982">
    <property type="entry name" value="Lambda_DNA-bd_dom_sf"/>
</dbReference>
<dbReference type="Proteomes" id="UP000187439">
    <property type="component" value="Unassembled WGS sequence"/>
</dbReference>
<comment type="caution">
    <text evidence="2">The sequence shown here is derived from an EMBL/GenBank/DDBJ whole genome shotgun (WGS) entry which is preliminary data.</text>
</comment>
<protein>
    <submittedName>
        <fullName evidence="2">Transcriptional regulator</fullName>
    </submittedName>
</protein>
<dbReference type="RefSeq" id="WP_042127462.1">
    <property type="nucleotide sequence ID" value="NZ_MPTC01000005.1"/>
</dbReference>
<dbReference type="PANTHER" id="PTHR37301">
    <property type="entry name" value="DNA-BINDING PROTEIN-RELATED"/>
    <property type="match status" value="1"/>
</dbReference>
<dbReference type="CDD" id="cd00093">
    <property type="entry name" value="HTH_XRE"/>
    <property type="match status" value="1"/>
</dbReference>
<dbReference type="EMBL" id="MPTC01000005">
    <property type="protein sequence ID" value="OMD42165.1"/>
    <property type="molecule type" value="Genomic_DNA"/>
</dbReference>
<dbReference type="AlphaFoldDB" id="A0A1R0Y482"/>
<gene>
    <name evidence="2" type="ORF">BSK52_08675</name>
</gene>
<dbReference type="Gene3D" id="1.10.260.40">
    <property type="entry name" value="lambda repressor-like DNA-binding domains"/>
    <property type="match status" value="1"/>
</dbReference>
<name>A0A1R0Y482_9BACL</name>
<reference evidence="2 3" key="1">
    <citation type="submission" date="2016-10" db="EMBL/GenBank/DDBJ databases">
        <title>Paenibacillus species isolates.</title>
        <authorList>
            <person name="Beno S.M."/>
        </authorList>
    </citation>
    <scope>NUCLEOTIDE SEQUENCE [LARGE SCALE GENOMIC DNA]</scope>
    <source>
        <strain evidence="2 3">FSL H7-0710</strain>
    </source>
</reference>
<proteinExistence type="predicted"/>
<feature type="domain" description="HTH cro/C1-type" evidence="1">
    <location>
        <begin position="13"/>
        <end position="62"/>
    </location>
</feature>